<evidence type="ECO:0000313" key="3">
    <source>
        <dbReference type="Proteomes" id="UP000246991"/>
    </source>
</evidence>
<dbReference type="PANTHER" id="PTHR35394">
    <property type="entry name" value="DUF3176 DOMAIN-CONTAINING PROTEIN"/>
    <property type="match status" value="1"/>
</dbReference>
<keyword evidence="1" id="KW-0472">Membrane</keyword>
<dbReference type="AlphaFoldDB" id="A0A317T4X4"/>
<accession>A0A317T4X4</accession>
<proteinExistence type="predicted"/>
<name>A0A317T4X4_9PEZI</name>
<sequence>MSNKDWPEDTIPLRAPGQQLTMLDSDTKSNPAFPLHRKKRRVDYWAWEWLAILVSFLAIVASIIVLLLFNNKAIPAWSWSSGGISVNAILSLLSTLSRASLLVPIDECMGQLMWLWFSKRERRLADVEVYNQASRGPLGALKLCWRQKGWGLGCLGALLMVCSMGLGVAQQQLLSYPNRLIIQPNSTSTVTRAERFDTYQNVTSSGTTAPEVSFSLLSSIYNAALSDPSTGESSTINQPFFTCTSGNCDFPPFATLAVCSECFDVSDRVQSSCDADNLCSAEFGGMRAQSWQQPDNNNINTILNQTSLSLESSTMLNGGVAGRSSPFSTLAHLQARSEAGNWPPTYRGTECALFWCVKTVRARVQKGVYTEDVISTDTESSDGTYGERRFSLTNGTRETAFVITPQAQESIQGPKGVTYLLSGWAKGSGYSRVFSSDLMQGFSTHANVTEVMSHVATAMTNRIRDFDSTTSPVNGTTMGKESFIRVRWPWLAFPVALWVFSLIFLLTVVVKSREGETKWGMRAWGANSLALMFHGFDEDTRSRVREGEWEEMEDLSERLWVKLERGDEGLKLRARRVDGLGYLDDGTYKRHIYIVLPNIDI</sequence>
<evidence type="ECO:0000313" key="2">
    <source>
        <dbReference type="EMBL" id="PWW80511.1"/>
    </source>
</evidence>
<gene>
    <name evidence="2" type="ORF">C7212DRAFT_341223</name>
</gene>
<reference evidence="2 3" key="1">
    <citation type="submission" date="2018-03" db="EMBL/GenBank/DDBJ databases">
        <title>Genomes of Pezizomycetes fungi and the evolution of truffles.</title>
        <authorList>
            <person name="Murat C."/>
            <person name="Payen T."/>
            <person name="Noel B."/>
            <person name="Kuo A."/>
            <person name="Martin F.M."/>
        </authorList>
    </citation>
    <scope>NUCLEOTIDE SEQUENCE [LARGE SCALE GENOMIC DNA]</scope>
    <source>
        <strain evidence="2">091103-1</strain>
    </source>
</reference>
<dbReference type="PANTHER" id="PTHR35394:SF5">
    <property type="entry name" value="DUF3176 DOMAIN-CONTAINING PROTEIN"/>
    <property type="match status" value="1"/>
</dbReference>
<keyword evidence="3" id="KW-1185">Reference proteome</keyword>
<feature type="transmembrane region" description="Helical" evidence="1">
    <location>
        <begin position="150"/>
        <end position="169"/>
    </location>
</feature>
<dbReference type="InterPro" id="IPR021514">
    <property type="entry name" value="DUF3176"/>
</dbReference>
<evidence type="ECO:0000256" key="1">
    <source>
        <dbReference type="SAM" id="Phobius"/>
    </source>
</evidence>
<dbReference type="Proteomes" id="UP000246991">
    <property type="component" value="Unassembled WGS sequence"/>
</dbReference>
<comment type="caution">
    <text evidence="2">The sequence shown here is derived from an EMBL/GenBank/DDBJ whole genome shotgun (WGS) entry which is preliminary data.</text>
</comment>
<dbReference type="Pfam" id="PF11374">
    <property type="entry name" value="DUF3176"/>
    <property type="match status" value="1"/>
</dbReference>
<feature type="transmembrane region" description="Helical" evidence="1">
    <location>
        <begin position="488"/>
        <end position="510"/>
    </location>
</feature>
<dbReference type="STRING" id="42249.A0A317T4X4"/>
<dbReference type="EMBL" id="PYWC01000002">
    <property type="protein sequence ID" value="PWW80511.1"/>
    <property type="molecule type" value="Genomic_DNA"/>
</dbReference>
<keyword evidence="1" id="KW-1133">Transmembrane helix</keyword>
<keyword evidence="1" id="KW-0812">Transmembrane</keyword>
<organism evidence="2 3">
    <name type="scientific">Tuber magnatum</name>
    <name type="common">white Piedmont truffle</name>
    <dbReference type="NCBI Taxonomy" id="42249"/>
    <lineage>
        <taxon>Eukaryota</taxon>
        <taxon>Fungi</taxon>
        <taxon>Dikarya</taxon>
        <taxon>Ascomycota</taxon>
        <taxon>Pezizomycotina</taxon>
        <taxon>Pezizomycetes</taxon>
        <taxon>Pezizales</taxon>
        <taxon>Tuberaceae</taxon>
        <taxon>Tuber</taxon>
    </lineage>
</organism>
<feature type="transmembrane region" description="Helical" evidence="1">
    <location>
        <begin position="49"/>
        <end position="69"/>
    </location>
</feature>
<dbReference type="OrthoDB" id="5376804at2759"/>
<protein>
    <submittedName>
        <fullName evidence="2">Uncharacterized protein</fullName>
    </submittedName>
</protein>